<proteinExistence type="predicted"/>
<dbReference type="PROSITE" id="PS51123">
    <property type="entry name" value="OMPA_2"/>
    <property type="match status" value="1"/>
</dbReference>
<protein>
    <recommendedName>
        <fullName evidence="4">OmpA-like domain-containing protein</fullName>
    </recommendedName>
</protein>
<evidence type="ECO:0000313" key="6">
    <source>
        <dbReference type="Proteomes" id="UP000261704"/>
    </source>
</evidence>
<dbReference type="InterPro" id="IPR006665">
    <property type="entry name" value="OmpA-like"/>
</dbReference>
<dbReference type="GO" id="GO:0016020">
    <property type="term" value="C:membrane"/>
    <property type="evidence" value="ECO:0007669"/>
    <property type="project" value="UniProtKB-UniRule"/>
</dbReference>
<reference evidence="5 6" key="1">
    <citation type="submission" date="2018-09" db="EMBL/GenBank/DDBJ databases">
        <title>Profundibacter amoris BAR1 gen. nov., sp. nov., a new member of the Roseobacter clade isolated at Lokis Castle Vent Field on the Arctic Mid-Oceanic Ridge.</title>
        <authorList>
            <person name="Le Moine Bauer S."/>
            <person name="Sjoeberg A.G."/>
            <person name="L'Haridon S."/>
            <person name="Stokke R."/>
            <person name="Roalkvam I."/>
            <person name="Steen I.H."/>
            <person name="Dahle H."/>
        </authorList>
    </citation>
    <scope>NUCLEOTIDE SEQUENCE [LARGE SCALE GENOMIC DNA]</scope>
    <source>
        <strain evidence="5 6">BAR1</strain>
    </source>
</reference>
<dbReference type="KEGG" id="pamo:BAR1_07155"/>
<feature type="chain" id="PRO_5016898819" description="OmpA-like domain-containing protein" evidence="3">
    <location>
        <begin position="33"/>
        <end position="656"/>
    </location>
</feature>
<name>A0A347UFU8_9RHOB</name>
<dbReference type="PANTHER" id="PTHR30570">
    <property type="entry name" value="PERIPLASMIC PHOSPHATE BINDING COMPONENT OF PHOSPHATE ABC TRANSPORTER"/>
    <property type="match status" value="1"/>
</dbReference>
<dbReference type="Gene3D" id="3.40.190.10">
    <property type="entry name" value="Periplasmic binding protein-like II"/>
    <property type="match status" value="2"/>
</dbReference>
<accession>A0A347UFU8</accession>
<dbReference type="CDD" id="cd07185">
    <property type="entry name" value="OmpA_C-like"/>
    <property type="match status" value="1"/>
</dbReference>
<dbReference type="SUPFAM" id="SSF53850">
    <property type="entry name" value="Periplasmic binding protein-like II"/>
    <property type="match status" value="1"/>
</dbReference>
<dbReference type="InterPro" id="IPR050811">
    <property type="entry name" value="Phosphate_ABC_transporter"/>
</dbReference>
<dbReference type="InterPro" id="IPR024370">
    <property type="entry name" value="PBP_domain"/>
</dbReference>
<evidence type="ECO:0000259" key="4">
    <source>
        <dbReference type="PROSITE" id="PS51123"/>
    </source>
</evidence>
<keyword evidence="2" id="KW-0472">Membrane</keyword>
<dbReference type="SUPFAM" id="SSF103088">
    <property type="entry name" value="OmpA-like"/>
    <property type="match status" value="1"/>
</dbReference>
<evidence type="ECO:0000256" key="1">
    <source>
        <dbReference type="ARBA" id="ARBA00022729"/>
    </source>
</evidence>
<dbReference type="PANTHER" id="PTHR30570:SF1">
    <property type="entry name" value="PHOSPHATE-BINDING PROTEIN PSTS"/>
    <property type="match status" value="1"/>
</dbReference>
<evidence type="ECO:0000313" key="5">
    <source>
        <dbReference type="EMBL" id="AXX97726.1"/>
    </source>
</evidence>
<organism evidence="5 6">
    <name type="scientific">Profundibacter amoris</name>
    <dbReference type="NCBI Taxonomy" id="2171755"/>
    <lineage>
        <taxon>Bacteria</taxon>
        <taxon>Pseudomonadati</taxon>
        <taxon>Pseudomonadota</taxon>
        <taxon>Alphaproteobacteria</taxon>
        <taxon>Rhodobacterales</taxon>
        <taxon>Paracoccaceae</taxon>
        <taxon>Profundibacter</taxon>
    </lineage>
</organism>
<evidence type="ECO:0000256" key="3">
    <source>
        <dbReference type="SAM" id="SignalP"/>
    </source>
</evidence>
<dbReference type="Proteomes" id="UP000261704">
    <property type="component" value="Chromosome"/>
</dbReference>
<dbReference type="EMBL" id="CP032125">
    <property type="protein sequence ID" value="AXX97726.1"/>
    <property type="molecule type" value="Genomic_DNA"/>
</dbReference>
<dbReference type="RefSeq" id="WP_118942383.1">
    <property type="nucleotide sequence ID" value="NZ_CP032125.1"/>
</dbReference>
<dbReference type="InterPro" id="IPR036737">
    <property type="entry name" value="OmpA-like_sf"/>
</dbReference>
<sequence>MTKRESMMKKYNKLIAMTFGATLALLAPAAIAQDNTVTLQSPDKKISVTGELLSVDDGFYVIKTVVGEMTVSRDLVTCDGTACPVAEPEVAADDGTVVLKSGDGTTFSGELLGFDGTNYTLKTVVGVLTIRSEFVTCEGASCPSDKAEEQVDRTVSLISGDGTRFTGNLQEYDGTNYVIESEQGVLTVRSEFVTCVGDACPDLGPVVAEFKVASPAGVGEQFIGKALNRFANEKSLNVTRSISYDGTEVNYLLGNNTGELVASITVTPTDDIASLKALFSGDAAFALTREAFTVEEIAGIVNMRASDVASRLNAQTIALDALTATMNPANRVRSVSLKQMGDVLSGRVTNWKDVGGDDGAIQLHVLNADSNLARVIKRDILAPRGLRLAANVMVHETLDELNKAIADDPMAFAVSYRSQNKGNAIPTTRNACNIFSSANSFSLQTEEYPLTMGWNLYTLQGQEVPDLSKSLAEYLSSDEGQAAAQEAGLVGLAIDKQAMSEQGERLLSAMLASSIDRAGINAYRDYLAEVSTADRLSTTLRFVSGSAQLDDRALRDVRRISELVRKGELDGNDILLIGFSDAVGVFKNNIVLSQARAERAKADILNSTIGILDAANVKTFGFGPVAPVGCNETLDGRQLNRRVEVWIRGSNQDKLR</sequence>
<evidence type="ECO:0000256" key="2">
    <source>
        <dbReference type="PROSITE-ProRule" id="PRU00473"/>
    </source>
</evidence>
<keyword evidence="1 3" id="KW-0732">Signal</keyword>
<keyword evidence="6" id="KW-1185">Reference proteome</keyword>
<dbReference type="Pfam" id="PF00691">
    <property type="entry name" value="OmpA"/>
    <property type="match status" value="1"/>
</dbReference>
<dbReference type="Gene3D" id="3.30.1330.60">
    <property type="entry name" value="OmpA-like domain"/>
    <property type="match status" value="1"/>
</dbReference>
<dbReference type="Pfam" id="PF12849">
    <property type="entry name" value="PBP_like_2"/>
    <property type="match status" value="1"/>
</dbReference>
<feature type="domain" description="OmpA-like" evidence="4">
    <location>
        <begin position="529"/>
        <end position="651"/>
    </location>
</feature>
<gene>
    <name evidence="5" type="ORF">BAR1_07155</name>
</gene>
<dbReference type="OrthoDB" id="9790048at2"/>
<feature type="signal peptide" evidence="3">
    <location>
        <begin position="1"/>
        <end position="32"/>
    </location>
</feature>
<dbReference type="AlphaFoldDB" id="A0A347UFU8"/>